<comment type="caution">
    <text evidence="3">The sequence shown here is derived from an EMBL/GenBank/DDBJ whole genome shotgun (WGS) entry which is preliminary data.</text>
</comment>
<dbReference type="InterPro" id="IPR020904">
    <property type="entry name" value="Sc_DH/Rdtase_CS"/>
</dbReference>
<evidence type="ECO:0000313" key="3">
    <source>
        <dbReference type="EMBL" id="OJZ72634.1"/>
    </source>
</evidence>
<dbReference type="PRINTS" id="PR00081">
    <property type="entry name" value="GDHRDH"/>
</dbReference>
<dbReference type="EMBL" id="MPNT01000014">
    <property type="protein sequence ID" value="OJZ72634.1"/>
    <property type="molecule type" value="Genomic_DNA"/>
</dbReference>
<dbReference type="InterPro" id="IPR002347">
    <property type="entry name" value="SDR_fam"/>
</dbReference>
<dbReference type="PROSITE" id="PS00061">
    <property type="entry name" value="ADH_SHORT"/>
    <property type="match status" value="1"/>
</dbReference>
<evidence type="ECO:0000256" key="2">
    <source>
        <dbReference type="ARBA" id="ARBA00023002"/>
    </source>
</evidence>
<sequence length="317" mass="33381">MNSIASGTVLITGPTSGLGKAATLAIANRPASQRPDLLLVGRAGQALTEVAELARAAGATVHHIGCDLARLVDVRDAGRQVKDLLADGAVRPLRGLVANAGVMVADTHNASADGYELTFAVNYLAHAQLVGDLLDTFVAPARVVLVGSNTYHQNIFRRILKVPPAVWRDPVELARPASPDTPATSEQSGIAYSNSKLAILYYAHELQRRAPTGINVSVFEPGFMPGTALSRDHGPGLQRVGRLVERIPRVSSPTDSGPALASIVLDDRWAQLSGGGFVVKDREREVKPFANDAAREARLWEATGELLAGAAAAECGP</sequence>
<name>A0A1Q4HTC7_9MYCO</name>
<gene>
    <name evidence="3" type="ORF">BRW65_16410</name>
</gene>
<organism evidence="3 4">
    <name type="scientific">Mycobacterium paraffinicum</name>
    <dbReference type="NCBI Taxonomy" id="53378"/>
    <lineage>
        <taxon>Bacteria</taxon>
        <taxon>Bacillati</taxon>
        <taxon>Actinomycetota</taxon>
        <taxon>Actinomycetes</taxon>
        <taxon>Mycobacteriales</taxon>
        <taxon>Mycobacteriaceae</taxon>
        <taxon>Mycobacterium</taxon>
    </lineage>
</organism>
<dbReference type="Proteomes" id="UP000186438">
    <property type="component" value="Unassembled WGS sequence"/>
</dbReference>
<dbReference type="SUPFAM" id="SSF51735">
    <property type="entry name" value="NAD(P)-binding Rossmann-fold domains"/>
    <property type="match status" value="1"/>
</dbReference>
<dbReference type="AlphaFoldDB" id="A0A1Q4HTC7"/>
<dbReference type="Gene3D" id="3.40.50.720">
    <property type="entry name" value="NAD(P)-binding Rossmann-like Domain"/>
    <property type="match status" value="1"/>
</dbReference>
<dbReference type="STRING" id="53378.BRW65_16410"/>
<dbReference type="PANTHER" id="PTHR24320">
    <property type="entry name" value="RETINOL DEHYDROGENASE"/>
    <property type="match status" value="1"/>
</dbReference>
<dbReference type="GO" id="GO:0016491">
    <property type="term" value="F:oxidoreductase activity"/>
    <property type="evidence" value="ECO:0007669"/>
    <property type="project" value="UniProtKB-KW"/>
</dbReference>
<evidence type="ECO:0000313" key="4">
    <source>
        <dbReference type="Proteomes" id="UP000186438"/>
    </source>
</evidence>
<dbReference type="InterPro" id="IPR036291">
    <property type="entry name" value="NAD(P)-bd_dom_sf"/>
</dbReference>
<keyword evidence="2" id="KW-0560">Oxidoreductase</keyword>
<accession>A0A1Q4HTC7</accession>
<dbReference type="RefSeq" id="WP_073876434.1">
    <property type="nucleotide sequence ID" value="NZ_MPNT01000014.1"/>
</dbReference>
<dbReference type="Pfam" id="PF00106">
    <property type="entry name" value="adh_short"/>
    <property type="match status" value="1"/>
</dbReference>
<dbReference type="OrthoDB" id="3237043at2"/>
<comment type="similarity">
    <text evidence="1">Belongs to the short-chain dehydrogenases/reductases (SDR) family.</text>
</comment>
<evidence type="ECO:0000256" key="1">
    <source>
        <dbReference type="ARBA" id="ARBA00006484"/>
    </source>
</evidence>
<reference evidence="3 4" key="1">
    <citation type="submission" date="2016-11" db="EMBL/GenBank/DDBJ databases">
        <title>Genome sequences of unsequenced Mycobacteria.</title>
        <authorList>
            <person name="Greninger A.L."/>
            <person name="Fang F."/>
            <person name="Jerome K.R."/>
        </authorList>
    </citation>
    <scope>NUCLEOTIDE SEQUENCE [LARGE SCALE GENOMIC DNA]</scope>
    <source>
        <strain evidence="3 4">M11</strain>
    </source>
</reference>
<proteinExistence type="inferred from homology"/>
<dbReference type="PANTHER" id="PTHR24320:SF148">
    <property type="entry name" value="NAD(P)-BINDING ROSSMANN-FOLD SUPERFAMILY PROTEIN"/>
    <property type="match status" value="1"/>
</dbReference>
<protein>
    <submittedName>
        <fullName evidence="3">Short-chain dehydrogenase</fullName>
    </submittedName>
</protein>
<keyword evidence="4" id="KW-1185">Reference proteome</keyword>